<dbReference type="EMBL" id="AAFW02000020">
    <property type="protein sequence ID" value="EDN64492.1"/>
    <property type="molecule type" value="Genomic_DNA"/>
</dbReference>
<evidence type="ECO:0000313" key="2">
    <source>
        <dbReference type="Proteomes" id="UP000007060"/>
    </source>
</evidence>
<gene>
    <name evidence="1" type="ORF">SCY_4274</name>
</gene>
<evidence type="ECO:0000313" key="1">
    <source>
        <dbReference type="EMBL" id="EDN64492.1"/>
    </source>
</evidence>
<organism evidence="1 2">
    <name type="scientific">Saccharomyces cerevisiae (strain YJM789)</name>
    <name type="common">Baker's yeast</name>
    <dbReference type="NCBI Taxonomy" id="307796"/>
    <lineage>
        <taxon>Eukaryota</taxon>
        <taxon>Fungi</taxon>
        <taxon>Dikarya</taxon>
        <taxon>Ascomycota</taxon>
        <taxon>Saccharomycotina</taxon>
        <taxon>Saccharomycetes</taxon>
        <taxon>Saccharomycetales</taxon>
        <taxon>Saccharomycetaceae</taxon>
        <taxon>Saccharomyces</taxon>
    </lineage>
</organism>
<accession>A6ZMG2</accession>
<dbReference type="AlphaFoldDB" id="A6ZMG2"/>
<reference evidence="1 2" key="1">
    <citation type="journal article" date="2007" name="Proc. Natl. Acad. Sci. U.S.A.">
        <title>Genome sequencing and comparative analysis of Saccharomyces cerevisiae strain YJM789.</title>
        <authorList>
            <person name="Wei W."/>
            <person name="McCusker J.H."/>
            <person name="Hyman R.W."/>
            <person name="Jones T."/>
            <person name="Ning Y."/>
            <person name="Cao Z."/>
            <person name="Gu Z."/>
            <person name="Bruno D."/>
            <person name="Miranda M."/>
            <person name="Nguyen M."/>
            <person name="Wilhelmy J."/>
            <person name="Komp C."/>
            <person name="Tamse R."/>
            <person name="Wang X."/>
            <person name="Jia P."/>
            <person name="Luedi P."/>
            <person name="Oefner P.J."/>
            <person name="David L."/>
            <person name="Dietrich F.S."/>
            <person name="Li Y."/>
            <person name="Davis R.W."/>
            <person name="Steinmetz L.M."/>
        </authorList>
    </citation>
    <scope>NUCLEOTIDE SEQUENCE [LARGE SCALE GENOMIC DNA]</scope>
    <source>
        <strain evidence="1 2">YJM789</strain>
    </source>
</reference>
<name>A6ZMG2_YEAS7</name>
<comment type="caution">
    <text evidence="1">The sequence shown here is derived from an EMBL/GenBank/DDBJ whole genome shotgun (WGS) entry which is preliminary data.</text>
</comment>
<protein>
    <submittedName>
        <fullName evidence="1">Conserved protein</fullName>
    </submittedName>
</protein>
<sequence length="64" mass="7228">MILVHTGNVLYPRFIVVAFTFEQRQGGRCKGGKATCMASVQSYKVTMQISSMTIIYPLFIFFSL</sequence>
<dbReference type="Proteomes" id="UP000007060">
    <property type="component" value="Unassembled WGS sequence"/>
</dbReference>
<proteinExistence type="predicted"/>
<dbReference type="HOGENOM" id="CLU_2868875_0_0_1"/>